<dbReference type="Proteomes" id="UP000001283">
    <property type="component" value="Chromosome"/>
</dbReference>
<dbReference type="EMBL" id="CP003017">
    <property type="protein sequence ID" value="AEN91930.1"/>
    <property type="molecule type" value="Genomic_DNA"/>
</dbReference>
<gene>
    <name evidence="1" type="ORF">BMWSH_5052</name>
</gene>
<dbReference type="AlphaFoldDB" id="A0A8D3X3U7"/>
<dbReference type="KEGG" id="bmh:BMWSH_5052"/>
<reference evidence="1 2" key="1">
    <citation type="journal article" date="2011" name="J. Bacteriol.">
        <title>Complete genome sequence of the industrial strain Bacillus megaterium WSH-002.</title>
        <authorList>
            <person name="Liu L."/>
            <person name="Li Y."/>
            <person name="Zhang J."/>
            <person name="Zou W."/>
            <person name="Zhou Z."/>
            <person name="Liu J."/>
            <person name="Li X."/>
            <person name="Wang L."/>
            <person name="Chen J."/>
        </authorList>
    </citation>
    <scope>NUCLEOTIDE SEQUENCE [LARGE SCALE GENOMIC DNA]</scope>
    <source>
        <strain evidence="1 2">WSH-002</strain>
    </source>
</reference>
<protein>
    <submittedName>
        <fullName evidence="1">Uncharacterized protein</fullName>
    </submittedName>
</protein>
<organism evidence="1 2">
    <name type="scientific">Priestia megaterium (strain WSH-002)</name>
    <name type="common">Bacillus megaterium</name>
    <dbReference type="NCBI Taxonomy" id="1006007"/>
    <lineage>
        <taxon>Bacteria</taxon>
        <taxon>Bacillati</taxon>
        <taxon>Bacillota</taxon>
        <taxon>Bacilli</taxon>
        <taxon>Bacillales</taxon>
        <taxon>Bacillaceae</taxon>
        <taxon>Priestia</taxon>
    </lineage>
</organism>
<name>A0A8D3X3U7_PRIMW</name>
<evidence type="ECO:0000313" key="1">
    <source>
        <dbReference type="EMBL" id="AEN91930.1"/>
    </source>
</evidence>
<sequence length="77" mass="9348">MKRITEEKLKEALESTPQELTKNKLNKGKIYIMKLKMLERLFLKILLWLHIVQFLKKKIFIPTSLFWKLRTGFLLLM</sequence>
<proteinExistence type="predicted"/>
<evidence type="ECO:0000313" key="2">
    <source>
        <dbReference type="Proteomes" id="UP000001283"/>
    </source>
</evidence>
<accession>A0A8D3X3U7</accession>